<organism evidence="11 12">
    <name type="scientific">Desulfurispirillum indicum (strain ATCC BAA-1389 / DSM 22839 / S5)</name>
    <dbReference type="NCBI Taxonomy" id="653733"/>
    <lineage>
        <taxon>Bacteria</taxon>
        <taxon>Pseudomonadati</taxon>
        <taxon>Chrysiogenota</taxon>
        <taxon>Chrysiogenia</taxon>
        <taxon>Chrysiogenales</taxon>
        <taxon>Chrysiogenaceae</taxon>
        <taxon>Desulfurispirillum</taxon>
    </lineage>
</organism>
<dbReference type="Pfam" id="PF01061">
    <property type="entry name" value="ABC2_membrane"/>
    <property type="match status" value="1"/>
</dbReference>
<feature type="transmembrane region" description="Helical" evidence="9">
    <location>
        <begin position="145"/>
        <end position="171"/>
    </location>
</feature>
<proteinExistence type="inferred from homology"/>
<keyword evidence="8 9" id="KW-0472">Membrane</keyword>
<dbReference type="EMBL" id="CP002432">
    <property type="protein sequence ID" value="ADU64979.1"/>
    <property type="molecule type" value="Genomic_DNA"/>
</dbReference>
<feature type="transmembrane region" description="Helical" evidence="9">
    <location>
        <begin position="231"/>
        <end position="252"/>
    </location>
</feature>
<keyword evidence="7" id="KW-0762">Sugar transport</keyword>
<evidence type="ECO:0000256" key="9">
    <source>
        <dbReference type="RuleBase" id="RU361157"/>
    </source>
</evidence>
<keyword evidence="5 9" id="KW-0812">Transmembrane</keyword>
<dbReference type="STRING" id="653733.Selin_0222"/>
<reference evidence="11 12" key="1">
    <citation type="submission" date="2010-12" db="EMBL/GenBank/DDBJ databases">
        <title>Complete sequence of Desulfurispirillum indicum S5.</title>
        <authorList>
            <consortium name="US DOE Joint Genome Institute"/>
            <person name="Lucas S."/>
            <person name="Copeland A."/>
            <person name="Lapidus A."/>
            <person name="Cheng J.-F."/>
            <person name="Goodwin L."/>
            <person name="Pitluck S."/>
            <person name="Chertkov O."/>
            <person name="Held B."/>
            <person name="Detter J.C."/>
            <person name="Han C."/>
            <person name="Tapia R."/>
            <person name="Land M."/>
            <person name="Hauser L."/>
            <person name="Kyrpides N."/>
            <person name="Ivanova N."/>
            <person name="Mikhailova N."/>
            <person name="Haggblom M."/>
            <person name="Rauschenbach I."/>
            <person name="Bini E."/>
            <person name="Woyke T."/>
        </authorList>
    </citation>
    <scope>NUCLEOTIDE SEQUENCE [LARGE SCALE GENOMIC DNA]</scope>
    <source>
        <strain evidence="12">ATCC BAA-1389 / DSM 22839 / S5</strain>
    </source>
</reference>
<sequence>MHLIRSAWQFRIFIVSSIVNELRIRFAGSRFGATWMILQPLAQVAVFAFILSGILSAKLPGVENTYAYAIYLSAGVLAWSLFAEIISRCLTMFIDNASLIKKVSFPKITLPLIIIGTSIVNHTVLFLVIMAIFSALGHFPGVHILWLPLLMLVMILLASGIGIILGIFNVFIRDTGQLVPIVLQFLFWFTPIVYPVSIVPESLRHVLWLNPVYHLTNAYQGLLVYNSRPEITPIVVLTFLALGILGLSLVLFRKASMEMADAL</sequence>
<dbReference type="AlphaFoldDB" id="E6W640"/>
<feature type="transmembrane region" description="Helical" evidence="9">
    <location>
        <begin position="108"/>
        <end position="133"/>
    </location>
</feature>
<keyword evidence="6 9" id="KW-1133">Transmembrane helix</keyword>
<dbReference type="GO" id="GO:0140359">
    <property type="term" value="F:ABC-type transporter activity"/>
    <property type="evidence" value="ECO:0007669"/>
    <property type="project" value="InterPro"/>
</dbReference>
<evidence type="ECO:0000256" key="5">
    <source>
        <dbReference type="ARBA" id="ARBA00022692"/>
    </source>
</evidence>
<evidence type="ECO:0000313" key="12">
    <source>
        <dbReference type="Proteomes" id="UP000002572"/>
    </source>
</evidence>
<dbReference type="InParanoid" id="E6W640"/>
<feature type="transmembrane region" description="Helical" evidence="9">
    <location>
        <begin position="178"/>
        <end position="199"/>
    </location>
</feature>
<evidence type="ECO:0000256" key="6">
    <source>
        <dbReference type="ARBA" id="ARBA00022989"/>
    </source>
</evidence>
<dbReference type="eggNOG" id="COG1682">
    <property type="taxonomic scope" value="Bacteria"/>
</dbReference>
<accession>E6W640</accession>
<dbReference type="GO" id="GO:0005886">
    <property type="term" value="C:plasma membrane"/>
    <property type="evidence" value="ECO:0007669"/>
    <property type="project" value="UniProtKB-SubCell"/>
</dbReference>
<dbReference type="PROSITE" id="PS51012">
    <property type="entry name" value="ABC_TM2"/>
    <property type="match status" value="1"/>
</dbReference>
<dbReference type="GO" id="GO:0015920">
    <property type="term" value="P:lipopolysaccharide transport"/>
    <property type="evidence" value="ECO:0007669"/>
    <property type="project" value="TreeGrafter"/>
</dbReference>
<dbReference type="Proteomes" id="UP000002572">
    <property type="component" value="Chromosome"/>
</dbReference>
<evidence type="ECO:0000256" key="1">
    <source>
        <dbReference type="ARBA" id="ARBA00004651"/>
    </source>
</evidence>
<feature type="transmembrane region" description="Helical" evidence="9">
    <location>
        <begin position="66"/>
        <end position="87"/>
    </location>
</feature>
<keyword evidence="12" id="KW-1185">Reference proteome</keyword>
<dbReference type="GO" id="GO:0015774">
    <property type="term" value="P:polysaccharide transport"/>
    <property type="evidence" value="ECO:0007669"/>
    <property type="project" value="UniProtKB-KW"/>
</dbReference>
<protein>
    <recommendedName>
        <fullName evidence="9">Transport permease protein</fullName>
    </recommendedName>
</protein>
<dbReference type="InterPro" id="IPR047817">
    <property type="entry name" value="ABC2_TM_bact-type"/>
</dbReference>
<evidence type="ECO:0000259" key="10">
    <source>
        <dbReference type="PROSITE" id="PS51012"/>
    </source>
</evidence>
<evidence type="ECO:0000313" key="11">
    <source>
        <dbReference type="EMBL" id="ADU64979.1"/>
    </source>
</evidence>
<gene>
    <name evidence="11" type="ordered locus">Selin_0222</name>
</gene>
<evidence type="ECO:0000256" key="3">
    <source>
        <dbReference type="ARBA" id="ARBA00022448"/>
    </source>
</evidence>
<keyword evidence="3 9" id="KW-0813">Transport</keyword>
<dbReference type="InterPro" id="IPR013525">
    <property type="entry name" value="ABC2_TM"/>
</dbReference>
<comment type="similarity">
    <text evidence="2 9">Belongs to the ABC-2 integral membrane protein family.</text>
</comment>
<comment type="subcellular location">
    <subcellularLocation>
        <location evidence="1 9">Cell membrane</location>
        <topology evidence="1 9">Multi-pass membrane protein</topology>
    </subcellularLocation>
</comment>
<feature type="domain" description="ABC transmembrane type-2" evidence="10">
    <location>
        <begin position="31"/>
        <end position="255"/>
    </location>
</feature>
<evidence type="ECO:0000256" key="2">
    <source>
        <dbReference type="ARBA" id="ARBA00007783"/>
    </source>
</evidence>
<keyword evidence="7" id="KW-0625">Polysaccharide transport</keyword>
<dbReference type="PANTHER" id="PTHR30413">
    <property type="entry name" value="INNER MEMBRANE TRANSPORT PERMEASE"/>
    <property type="match status" value="1"/>
</dbReference>
<dbReference type="PANTHER" id="PTHR30413:SF10">
    <property type="entry name" value="CAPSULE POLYSACCHARIDE EXPORT INNER-MEMBRANE PROTEIN CTRC"/>
    <property type="match status" value="1"/>
</dbReference>
<dbReference type="KEGG" id="din:Selin_0222"/>
<evidence type="ECO:0000256" key="8">
    <source>
        <dbReference type="ARBA" id="ARBA00023136"/>
    </source>
</evidence>
<evidence type="ECO:0000256" key="4">
    <source>
        <dbReference type="ARBA" id="ARBA00022475"/>
    </source>
</evidence>
<dbReference type="HOGENOM" id="CLU_060703_1_1_0"/>
<evidence type="ECO:0000256" key="7">
    <source>
        <dbReference type="ARBA" id="ARBA00023047"/>
    </source>
</evidence>
<name>E6W640_DESIS</name>
<keyword evidence="4 9" id="KW-1003">Cell membrane</keyword>
<feature type="transmembrane region" description="Helical" evidence="9">
    <location>
        <begin position="33"/>
        <end position="54"/>
    </location>
</feature>